<keyword evidence="2" id="KW-0805">Transcription regulation</keyword>
<dbReference type="PROSITE" id="PS51294">
    <property type="entry name" value="HTH_MYB"/>
    <property type="match status" value="2"/>
</dbReference>
<keyword evidence="4" id="KW-0804">Transcription</keyword>
<dbReference type="CDD" id="cd00167">
    <property type="entry name" value="SANT"/>
    <property type="match status" value="2"/>
</dbReference>
<evidence type="ECO:0000256" key="1">
    <source>
        <dbReference type="ARBA" id="ARBA00022737"/>
    </source>
</evidence>
<dbReference type="InterPro" id="IPR001005">
    <property type="entry name" value="SANT/Myb"/>
</dbReference>
<dbReference type="AlphaFoldDB" id="M8D623"/>
<protein>
    <submittedName>
        <fullName evidence="5">Transcription factor RAX3</fullName>
    </submittedName>
</protein>
<dbReference type="InterPro" id="IPR009057">
    <property type="entry name" value="Homeodomain-like_sf"/>
</dbReference>
<organism evidence="5">
    <name type="scientific">Aegilops tauschii</name>
    <name type="common">Tausch's goatgrass</name>
    <name type="synonym">Aegilops squarrosa</name>
    <dbReference type="NCBI Taxonomy" id="37682"/>
    <lineage>
        <taxon>Eukaryota</taxon>
        <taxon>Viridiplantae</taxon>
        <taxon>Streptophyta</taxon>
        <taxon>Embryophyta</taxon>
        <taxon>Tracheophyta</taxon>
        <taxon>Spermatophyta</taxon>
        <taxon>Magnoliopsida</taxon>
        <taxon>Liliopsida</taxon>
        <taxon>Poales</taxon>
        <taxon>Poaceae</taxon>
        <taxon>BOP clade</taxon>
        <taxon>Pooideae</taxon>
        <taxon>Triticodae</taxon>
        <taxon>Triticeae</taxon>
        <taxon>Triticinae</taxon>
        <taxon>Aegilops</taxon>
    </lineage>
</organism>
<evidence type="ECO:0000256" key="2">
    <source>
        <dbReference type="ARBA" id="ARBA00023015"/>
    </source>
</evidence>
<reference evidence="5" key="1">
    <citation type="submission" date="2015-06" db="UniProtKB">
        <authorList>
            <consortium name="EnsemblPlants"/>
        </authorList>
    </citation>
    <scope>IDENTIFICATION</scope>
</reference>
<dbReference type="Pfam" id="PF00249">
    <property type="entry name" value="Myb_DNA-binding"/>
    <property type="match status" value="2"/>
</dbReference>
<dbReference type="Gene3D" id="1.10.10.60">
    <property type="entry name" value="Homeodomain-like"/>
    <property type="match status" value="2"/>
</dbReference>
<name>M8D623_AEGTA</name>
<keyword evidence="3" id="KW-0238">DNA-binding</keyword>
<dbReference type="SMART" id="SM00717">
    <property type="entry name" value="SANT"/>
    <property type="match status" value="2"/>
</dbReference>
<sequence>MMKKGKWSREEDDLLKKHVEKYGIGRSWQALAETLVASCTETTTMLIHTLIVTHHCGYSMISEDVAHGFAGLQRCGRGCRARWLNYLRPGLKHGNFTQAEESIICEMYSKRGSCWSVIAAQLPGRTDLAVKNYWNGTISKRFHWASSAAAARRRRGVHRPSSSTTSDATKPEELALVVHGEGSSTTGSSCYAGGFVDAWILAGSLPLVQAQPPLAAGGWNAAKEEVGETVPIERKPAVAPAPLPENDMVCAPMTVIPLASMEPDDMPWIDGFDEIDSFLPWFDD</sequence>
<dbReference type="GO" id="GO:0003677">
    <property type="term" value="F:DNA binding"/>
    <property type="evidence" value="ECO:0007669"/>
    <property type="project" value="UniProtKB-KW"/>
</dbReference>
<dbReference type="SUPFAM" id="SSF46689">
    <property type="entry name" value="Homeodomain-like"/>
    <property type="match status" value="1"/>
</dbReference>
<dbReference type="PANTHER" id="PTHR48000:SF35">
    <property type="match status" value="1"/>
</dbReference>
<dbReference type="PROSITE" id="PS50090">
    <property type="entry name" value="MYB_LIKE"/>
    <property type="match status" value="2"/>
</dbReference>
<dbReference type="PANTHER" id="PTHR48000">
    <property type="entry name" value="OS09G0431300 PROTEIN"/>
    <property type="match status" value="1"/>
</dbReference>
<accession>M8D623</accession>
<evidence type="ECO:0000256" key="3">
    <source>
        <dbReference type="ARBA" id="ARBA00023125"/>
    </source>
</evidence>
<dbReference type="InterPro" id="IPR017930">
    <property type="entry name" value="Myb_dom"/>
</dbReference>
<evidence type="ECO:0000256" key="4">
    <source>
        <dbReference type="ARBA" id="ARBA00023163"/>
    </source>
</evidence>
<evidence type="ECO:0000313" key="5">
    <source>
        <dbReference type="EnsemblPlants" id="EMT31826"/>
    </source>
</evidence>
<dbReference type="EnsemblPlants" id="EMT31826">
    <property type="protein sequence ID" value="EMT31826"/>
    <property type="gene ID" value="F775_07913"/>
</dbReference>
<keyword evidence="1" id="KW-0677">Repeat</keyword>
<proteinExistence type="predicted"/>